<dbReference type="PROSITE" id="PS51257">
    <property type="entry name" value="PROKAR_LIPOPROTEIN"/>
    <property type="match status" value="1"/>
</dbReference>
<dbReference type="RefSeq" id="WP_207561912.1">
    <property type="nucleotide sequence ID" value="NZ_CP046072.1"/>
</dbReference>
<evidence type="ECO:0000313" key="1">
    <source>
        <dbReference type="EMBL" id="QSZ40632.1"/>
    </source>
</evidence>
<name>A0A975AXY2_9BACT</name>
<dbReference type="EMBL" id="CP046072">
    <property type="protein sequence ID" value="QSZ40632.1"/>
    <property type="molecule type" value="Genomic_DNA"/>
</dbReference>
<reference evidence="1" key="1">
    <citation type="submission" date="2019-11" db="EMBL/GenBank/DDBJ databases">
        <authorList>
            <person name="Kojima H."/>
        </authorList>
    </citation>
    <scope>NUCLEOTIDE SEQUENCE</scope>
    <source>
        <strain evidence="1">H1576</strain>
    </source>
</reference>
<reference evidence="1" key="2">
    <citation type="submission" date="2021-04" db="EMBL/GenBank/DDBJ databases">
        <title>Isolation and characterization of a novel species of the genus Sulfurimonas.</title>
        <authorList>
            <person name="Fukui M."/>
        </authorList>
    </citation>
    <scope>NUCLEOTIDE SEQUENCE</scope>
    <source>
        <strain evidence="1">H1576</strain>
    </source>
</reference>
<proteinExistence type="predicted"/>
<protein>
    <recommendedName>
        <fullName evidence="3">SsuA/THI5-like domain-containing protein</fullName>
    </recommendedName>
</protein>
<dbReference type="AlphaFoldDB" id="A0A975AXY2"/>
<sequence>MKKILIILIAFLFIACEQKEQKPLVLSVDRWIGASPIYYAHKKGWLKDIGIEMILAPSIADNLHLYRLKVSDIVTGTQHEFFKLKKDSLDIKPFLIYDRSYGGDVIMANRTLKEFQNSSQMIHVYLELGTINEEMLNFWKLYNEIADERLILHNATQDEISNQIVRENQEPLLLITYNPHNIALKKSGFYQIADSMDDRYLVLDSLFTSDKVYKERGEDLKNLKTVLLKATMAYEKDAKEYYETIKGYISNPSYEEFKDMQKNIRWLLDSKKSDSIYKAMESMSFPHKDLL</sequence>
<dbReference type="Proteomes" id="UP000671852">
    <property type="component" value="Chromosome"/>
</dbReference>
<organism evidence="1 2">
    <name type="scientific">Sulfurimonas aquatica</name>
    <dbReference type="NCBI Taxonomy" id="2672570"/>
    <lineage>
        <taxon>Bacteria</taxon>
        <taxon>Pseudomonadati</taxon>
        <taxon>Campylobacterota</taxon>
        <taxon>Epsilonproteobacteria</taxon>
        <taxon>Campylobacterales</taxon>
        <taxon>Sulfurimonadaceae</taxon>
        <taxon>Sulfurimonas</taxon>
    </lineage>
</organism>
<keyword evidence="2" id="KW-1185">Reference proteome</keyword>
<gene>
    <name evidence="1" type="ORF">GJV85_00365</name>
</gene>
<evidence type="ECO:0008006" key="3">
    <source>
        <dbReference type="Google" id="ProtNLM"/>
    </source>
</evidence>
<accession>A0A975AXY2</accession>
<dbReference type="KEGG" id="saqt:GJV85_00365"/>
<evidence type="ECO:0000313" key="2">
    <source>
        <dbReference type="Proteomes" id="UP000671852"/>
    </source>
</evidence>